<proteinExistence type="inferred from homology"/>
<feature type="transmembrane region" description="Helical" evidence="9">
    <location>
        <begin position="384"/>
        <end position="405"/>
    </location>
</feature>
<dbReference type="GO" id="GO:0005886">
    <property type="term" value="C:plasma membrane"/>
    <property type="evidence" value="ECO:0007669"/>
    <property type="project" value="UniProtKB-SubCell"/>
</dbReference>
<dbReference type="Pfam" id="PF07690">
    <property type="entry name" value="MFS_1"/>
    <property type="match status" value="1"/>
</dbReference>
<dbReference type="EMBL" id="JAULSR010000001">
    <property type="protein sequence ID" value="KAK0634823.1"/>
    <property type="molecule type" value="Genomic_DNA"/>
</dbReference>
<sequence length="539" mass="59308">MSFGNNESSSTLGGSEDSIVCWEEKDPENPYNWSSGKKSGIRLITMMLIINSTMGSALPSNAIPFIAAEWGITSQQQEVLPISVYLIGYVMGPILWAPLSEQYGRRNLTIGTFITFTLFTLACALAPSWPAFLIFRLFSGVFASAPIAIVTGIYADIYGDPRTRGRSMGMFLAATLFGPLFAPIVSGYCAPTIGWRWVFWIGLIYAGATIVPLLFLPETYGPVLLLRRAKRMRKQDPSARVVAPHELEEKSLKELATVVLTRPIRMIIFEPIVNTSCAYLALCYAIFYMTFEAYPIIFQGLYKLSPGECGLLYLTIGAGCLLSLPVFFIYDNILRNAYEHDAPWTRKEEYRRLPLACIGGPMFAISLFWLGWTSRQDVHFVVPMLAGIPFGFGFMCIFQALLNYLTDAYEIFAASANAAASCSRSLLATVLPLATTPMFARLGISGGCSLLGGLSMLMCAIPFVFLWQGEKIRANSKFCLVLRQRKEEMASRIEQQRRRTIRLESAAGVRVKAGGVGGLSSSGGSTTQGPTAEGRMEDV</sequence>
<dbReference type="PANTHER" id="PTHR23502:SF74">
    <property type="entry name" value="MAJOR FACILITATOR SUPERFAMILY (MFS) PROFILE DOMAIN-CONTAINING PROTEIN"/>
    <property type="match status" value="1"/>
</dbReference>
<dbReference type="CDD" id="cd17323">
    <property type="entry name" value="MFS_Tpo1_MDR_like"/>
    <property type="match status" value="1"/>
</dbReference>
<evidence type="ECO:0000313" key="12">
    <source>
        <dbReference type="Proteomes" id="UP001174934"/>
    </source>
</evidence>
<dbReference type="InterPro" id="IPR036259">
    <property type="entry name" value="MFS_trans_sf"/>
</dbReference>
<dbReference type="SUPFAM" id="SSF103473">
    <property type="entry name" value="MFS general substrate transporter"/>
    <property type="match status" value="1"/>
</dbReference>
<dbReference type="FunFam" id="1.20.1250.20:FF:000082">
    <property type="entry name" value="MFS multidrug transporter, putative"/>
    <property type="match status" value="1"/>
</dbReference>
<dbReference type="PANTHER" id="PTHR23502">
    <property type="entry name" value="MAJOR FACILITATOR SUPERFAMILY"/>
    <property type="match status" value="1"/>
</dbReference>
<reference evidence="11" key="1">
    <citation type="submission" date="2023-06" db="EMBL/GenBank/DDBJ databases">
        <title>Genome-scale phylogeny and comparative genomics of the fungal order Sordariales.</title>
        <authorList>
            <consortium name="Lawrence Berkeley National Laboratory"/>
            <person name="Hensen N."/>
            <person name="Bonometti L."/>
            <person name="Westerberg I."/>
            <person name="Brannstrom I.O."/>
            <person name="Guillou S."/>
            <person name="Cros-Aarteil S."/>
            <person name="Calhoun S."/>
            <person name="Haridas S."/>
            <person name="Kuo A."/>
            <person name="Mondo S."/>
            <person name="Pangilinan J."/>
            <person name="Riley R."/>
            <person name="LaButti K."/>
            <person name="Andreopoulos B."/>
            <person name="Lipzen A."/>
            <person name="Chen C."/>
            <person name="Yanf M."/>
            <person name="Daum C."/>
            <person name="Ng V."/>
            <person name="Clum A."/>
            <person name="Steindorff A."/>
            <person name="Ohm R."/>
            <person name="Martin F."/>
            <person name="Silar P."/>
            <person name="Natvig D."/>
            <person name="Lalanne C."/>
            <person name="Gautier V."/>
            <person name="Ament-velasquez S.L."/>
            <person name="Kruys A."/>
            <person name="Hutchinson M.I."/>
            <person name="Powell A.J."/>
            <person name="Barry K."/>
            <person name="Miller A.N."/>
            <person name="Grigoriev I.V."/>
            <person name="Debuchy R."/>
            <person name="Gladieux P."/>
            <person name="Thoren M.H."/>
            <person name="Johannesson H."/>
        </authorList>
    </citation>
    <scope>NUCLEOTIDE SEQUENCE</scope>
    <source>
        <strain evidence="11">SMH3391-2</strain>
    </source>
</reference>
<feature type="transmembrane region" description="Helical" evidence="9">
    <location>
        <begin position="108"/>
        <end position="127"/>
    </location>
</feature>
<evidence type="ECO:0000256" key="6">
    <source>
        <dbReference type="ARBA" id="ARBA00022989"/>
    </source>
</evidence>
<dbReference type="PROSITE" id="PS50850">
    <property type="entry name" value="MFS"/>
    <property type="match status" value="1"/>
</dbReference>
<evidence type="ECO:0000256" key="4">
    <source>
        <dbReference type="ARBA" id="ARBA00022475"/>
    </source>
</evidence>
<comment type="similarity">
    <text evidence="3">Belongs to the major facilitator superfamily.</text>
</comment>
<gene>
    <name evidence="11" type="ORF">B0T17DRAFT_481770</name>
</gene>
<dbReference type="InterPro" id="IPR011701">
    <property type="entry name" value="MFS"/>
</dbReference>
<feature type="transmembrane region" description="Helical" evidence="9">
    <location>
        <begin position="43"/>
        <end position="67"/>
    </location>
</feature>
<evidence type="ECO:0000256" key="3">
    <source>
        <dbReference type="ARBA" id="ARBA00008335"/>
    </source>
</evidence>
<feature type="region of interest" description="Disordered" evidence="8">
    <location>
        <begin position="514"/>
        <end position="539"/>
    </location>
</feature>
<protein>
    <submittedName>
        <fullName evidence="11">Major facilitator superfamily domain-containing protein</fullName>
    </submittedName>
</protein>
<comment type="caution">
    <text evidence="11">The sequence shown here is derived from an EMBL/GenBank/DDBJ whole genome shotgun (WGS) entry which is preliminary data.</text>
</comment>
<feature type="transmembrane region" description="Helical" evidence="9">
    <location>
        <begin position="167"/>
        <end position="185"/>
    </location>
</feature>
<name>A0AA40CEU5_9PEZI</name>
<dbReference type="InterPro" id="IPR020846">
    <property type="entry name" value="MFS_dom"/>
</dbReference>
<keyword evidence="5 9" id="KW-0812">Transmembrane</keyword>
<evidence type="ECO:0000313" key="11">
    <source>
        <dbReference type="EMBL" id="KAK0634823.1"/>
    </source>
</evidence>
<feature type="transmembrane region" description="Helical" evidence="9">
    <location>
        <begin position="272"/>
        <end position="291"/>
    </location>
</feature>
<dbReference type="Gene3D" id="1.20.1250.20">
    <property type="entry name" value="MFS general substrate transporter like domains"/>
    <property type="match status" value="1"/>
</dbReference>
<feature type="transmembrane region" description="Helical" evidence="9">
    <location>
        <begin position="450"/>
        <end position="467"/>
    </location>
</feature>
<feature type="transmembrane region" description="Helical" evidence="9">
    <location>
        <begin position="311"/>
        <end position="333"/>
    </location>
</feature>
<keyword evidence="4" id="KW-1003">Cell membrane</keyword>
<evidence type="ECO:0000256" key="1">
    <source>
        <dbReference type="ARBA" id="ARBA00004141"/>
    </source>
</evidence>
<organism evidence="11 12">
    <name type="scientific">Bombardia bombarda</name>
    <dbReference type="NCBI Taxonomy" id="252184"/>
    <lineage>
        <taxon>Eukaryota</taxon>
        <taxon>Fungi</taxon>
        <taxon>Dikarya</taxon>
        <taxon>Ascomycota</taxon>
        <taxon>Pezizomycotina</taxon>
        <taxon>Sordariomycetes</taxon>
        <taxon>Sordariomycetidae</taxon>
        <taxon>Sordariales</taxon>
        <taxon>Lasiosphaeriaceae</taxon>
        <taxon>Bombardia</taxon>
    </lineage>
</organism>
<accession>A0AA40CEU5</accession>
<comment type="subcellular location">
    <subcellularLocation>
        <location evidence="2">Cell membrane</location>
    </subcellularLocation>
    <subcellularLocation>
        <location evidence="1">Membrane</location>
        <topology evidence="1">Multi-pass membrane protein</topology>
    </subcellularLocation>
</comment>
<evidence type="ECO:0000256" key="7">
    <source>
        <dbReference type="ARBA" id="ARBA00023136"/>
    </source>
</evidence>
<evidence type="ECO:0000256" key="5">
    <source>
        <dbReference type="ARBA" id="ARBA00022692"/>
    </source>
</evidence>
<feature type="transmembrane region" description="Helical" evidence="9">
    <location>
        <begin position="133"/>
        <end position="155"/>
    </location>
</feature>
<keyword evidence="12" id="KW-1185">Reference proteome</keyword>
<feature type="domain" description="Major facilitator superfamily (MFS) profile" evidence="10">
    <location>
        <begin position="40"/>
        <end position="471"/>
    </location>
</feature>
<evidence type="ECO:0000256" key="9">
    <source>
        <dbReference type="SAM" id="Phobius"/>
    </source>
</evidence>
<dbReference type="AlphaFoldDB" id="A0AA40CEU5"/>
<feature type="transmembrane region" description="Helical" evidence="9">
    <location>
        <begin position="353"/>
        <end position="372"/>
    </location>
</feature>
<keyword evidence="6 9" id="KW-1133">Transmembrane helix</keyword>
<evidence type="ECO:0000256" key="2">
    <source>
        <dbReference type="ARBA" id="ARBA00004236"/>
    </source>
</evidence>
<keyword evidence="7 9" id="KW-0472">Membrane</keyword>
<evidence type="ECO:0000259" key="10">
    <source>
        <dbReference type="PROSITE" id="PS50850"/>
    </source>
</evidence>
<dbReference type="Proteomes" id="UP001174934">
    <property type="component" value="Unassembled WGS sequence"/>
</dbReference>
<dbReference type="GO" id="GO:0022857">
    <property type="term" value="F:transmembrane transporter activity"/>
    <property type="evidence" value="ECO:0007669"/>
    <property type="project" value="InterPro"/>
</dbReference>
<feature type="transmembrane region" description="Helical" evidence="9">
    <location>
        <begin position="79"/>
        <end position="96"/>
    </location>
</feature>
<evidence type="ECO:0000256" key="8">
    <source>
        <dbReference type="SAM" id="MobiDB-lite"/>
    </source>
</evidence>
<feature type="transmembrane region" description="Helical" evidence="9">
    <location>
        <begin position="197"/>
        <end position="226"/>
    </location>
</feature>